<evidence type="ECO:0000256" key="1">
    <source>
        <dbReference type="SAM" id="Phobius"/>
    </source>
</evidence>
<evidence type="ECO:0000313" key="3">
    <source>
        <dbReference type="EMBL" id="MBD1379042.1"/>
    </source>
</evidence>
<feature type="transmembrane region" description="Helical" evidence="1">
    <location>
        <begin position="176"/>
        <end position="197"/>
    </location>
</feature>
<dbReference type="InterPro" id="IPR000326">
    <property type="entry name" value="PAP2/HPO"/>
</dbReference>
<proteinExistence type="predicted"/>
<dbReference type="Pfam" id="PF01569">
    <property type="entry name" value="PAP2"/>
    <property type="match status" value="1"/>
</dbReference>
<protein>
    <submittedName>
        <fullName evidence="3">Phosphatase PAP2 family protein</fullName>
    </submittedName>
</protein>
<dbReference type="CDD" id="cd03392">
    <property type="entry name" value="PAP2_like_2"/>
    <property type="match status" value="1"/>
</dbReference>
<feature type="transmembrane region" description="Helical" evidence="1">
    <location>
        <begin position="41"/>
        <end position="67"/>
    </location>
</feature>
<keyword evidence="4" id="KW-1185">Reference proteome</keyword>
<feature type="transmembrane region" description="Helical" evidence="1">
    <location>
        <begin position="146"/>
        <end position="170"/>
    </location>
</feature>
<keyword evidence="1" id="KW-0472">Membrane</keyword>
<comment type="caution">
    <text evidence="3">The sequence shown here is derived from an EMBL/GenBank/DDBJ whole genome shotgun (WGS) entry which is preliminary data.</text>
</comment>
<evidence type="ECO:0000259" key="2">
    <source>
        <dbReference type="SMART" id="SM00014"/>
    </source>
</evidence>
<sequence>MYIFIFLILIFLMIAYGYDHSMVMKWDDQIILFFEEVRTPFLTNFFTIMTEIGSIKFTLPFLLLIILFFMWKRYFFESLFLILGYVGVRQFNFLLKELYERDRPDFDSLIGAAHYSFPSGHAMNSAAIFTLITFFVFQKWSVSKPVIISSSILIALFILSIGLSRVYLGVHYLTDITAGFCSGIVWFFMIKFVYLWFYKNFRQNY</sequence>
<dbReference type="Proteomes" id="UP000626844">
    <property type="component" value="Unassembled WGS sequence"/>
</dbReference>
<reference evidence="3" key="1">
    <citation type="submission" date="2020-09" db="EMBL/GenBank/DDBJ databases">
        <title>A novel bacterium of genus Bacillus, isolated from South China Sea.</title>
        <authorList>
            <person name="Huang H."/>
            <person name="Mo K."/>
            <person name="Hu Y."/>
        </authorList>
    </citation>
    <scope>NUCLEOTIDE SEQUENCE</scope>
    <source>
        <strain evidence="3">IB182487</strain>
    </source>
</reference>
<feature type="transmembrane region" description="Helical" evidence="1">
    <location>
        <begin position="115"/>
        <end position="137"/>
    </location>
</feature>
<evidence type="ECO:0000313" key="4">
    <source>
        <dbReference type="Proteomes" id="UP000626844"/>
    </source>
</evidence>
<dbReference type="InterPro" id="IPR036938">
    <property type="entry name" value="PAP2/HPO_sf"/>
</dbReference>
<name>A0A926N7Y3_9BACI</name>
<accession>A0A926N7Y3</accession>
<feature type="domain" description="Phosphatidic acid phosphatase type 2/haloperoxidase" evidence="2">
    <location>
        <begin position="78"/>
        <end position="191"/>
    </location>
</feature>
<keyword evidence="1" id="KW-0812">Transmembrane</keyword>
<dbReference type="AlphaFoldDB" id="A0A926N7Y3"/>
<dbReference type="EMBL" id="JACXAI010000002">
    <property type="protein sequence ID" value="MBD1379042.1"/>
    <property type="molecule type" value="Genomic_DNA"/>
</dbReference>
<dbReference type="Gene3D" id="1.20.144.10">
    <property type="entry name" value="Phosphatidic acid phosphatase type 2/haloperoxidase"/>
    <property type="match status" value="2"/>
</dbReference>
<dbReference type="SUPFAM" id="SSF48317">
    <property type="entry name" value="Acid phosphatase/Vanadium-dependent haloperoxidase"/>
    <property type="match status" value="1"/>
</dbReference>
<dbReference type="RefSeq" id="WP_191155301.1">
    <property type="nucleotide sequence ID" value="NZ_JACXAI010000002.1"/>
</dbReference>
<dbReference type="PANTHER" id="PTHR14969">
    <property type="entry name" value="SPHINGOSINE-1-PHOSPHATE PHOSPHOHYDROLASE"/>
    <property type="match status" value="1"/>
</dbReference>
<gene>
    <name evidence="3" type="ORF">IC621_02260</name>
</gene>
<dbReference type="SMART" id="SM00014">
    <property type="entry name" value="acidPPc"/>
    <property type="match status" value="1"/>
</dbReference>
<feature type="transmembrane region" description="Helical" evidence="1">
    <location>
        <begin position="74"/>
        <end position="95"/>
    </location>
</feature>
<keyword evidence="1" id="KW-1133">Transmembrane helix</keyword>
<dbReference type="PANTHER" id="PTHR14969:SF13">
    <property type="entry name" value="AT30094P"/>
    <property type="match status" value="1"/>
</dbReference>
<organism evidence="3 4">
    <name type="scientific">Metabacillus arenae</name>
    <dbReference type="NCBI Taxonomy" id="2771434"/>
    <lineage>
        <taxon>Bacteria</taxon>
        <taxon>Bacillati</taxon>
        <taxon>Bacillota</taxon>
        <taxon>Bacilli</taxon>
        <taxon>Bacillales</taxon>
        <taxon>Bacillaceae</taxon>
        <taxon>Metabacillus</taxon>
    </lineage>
</organism>